<dbReference type="PROSITE" id="PS00101">
    <property type="entry name" value="HEXAPEP_TRANSFERASES"/>
    <property type="match status" value="1"/>
</dbReference>
<keyword evidence="6" id="KW-1185">Reference proteome</keyword>
<dbReference type="PANTHER" id="PTHR43300:SF11">
    <property type="entry name" value="ACETYLTRANSFERASE RV3034C-RELATED"/>
    <property type="match status" value="1"/>
</dbReference>
<dbReference type="CDD" id="cd03349">
    <property type="entry name" value="LbH_XAT"/>
    <property type="match status" value="1"/>
</dbReference>
<evidence type="ECO:0000313" key="5">
    <source>
        <dbReference type="EMBL" id="PSL48942.1"/>
    </source>
</evidence>
<protein>
    <submittedName>
        <fullName evidence="5">Transferase family hexapeptide repeat protein</fullName>
    </submittedName>
</protein>
<proteinExistence type="inferred from homology"/>
<comment type="similarity">
    <text evidence="1">Belongs to the transferase hexapeptide repeat family.</text>
</comment>
<keyword evidence="4" id="KW-0012">Acyltransferase</keyword>
<dbReference type="GO" id="GO:0016746">
    <property type="term" value="F:acyltransferase activity"/>
    <property type="evidence" value="ECO:0007669"/>
    <property type="project" value="UniProtKB-KW"/>
</dbReference>
<dbReference type="Proteomes" id="UP000240971">
    <property type="component" value="Unassembled WGS sequence"/>
</dbReference>
<dbReference type="InterPro" id="IPR050179">
    <property type="entry name" value="Trans_hexapeptide_repeat"/>
</dbReference>
<dbReference type="RefSeq" id="WP_106526211.1">
    <property type="nucleotide sequence ID" value="NZ_PYAW01000001.1"/>
</dbReference>
<keyword evidence="2 5" id="KW-0808">Transferase</keyword>
<reference evidence="5 6" key="1">
    <citation type="submission" date="2018-03" db="EMBL/GenBank/DDBJ databases">
        <title>Genomic Encyclopedia of Archaeal and Bacterial Type Strains, Phase II (KMG-II): from individual species to whole genera.</title>
        <authorList>
            <person name="Goeker M."/>
        </authorList>
    </citation>
    <scope>NUCLEOTIDE SEQUENCE [LARGE SCALE GENOMIC DNA]</scope>
    <source>
        <strain evidence="5 6">DSM 24859</strain>
    </source>
</reference>
<sequence>MWLTIFIRNFIRSVTDQVKDRYRLAVAQQRNSTCRFHYSAKIAADVSFGGDNVIFEQVIIGQATIGAHTYIQRYSAIFNTVIGNFCSIAPGVCIGPGMHNLEGVSTHPAFYLKNTPLVRVFSAEDKFATGEKVTIGHDVWIGQHVVILDGVKVGNGAVIAAGAVVTKDVPAYAIVGGVPAKFIKYRFEEDVCRQLEESAWWDYGNERLQQLYQSFENPGRFLEAISRKVT</sequence>
<dbReference type="PANTHER" id="PTHR43300">
    <property type="entry name" value="ACETYLTRANSFERASE"/>
    <property type="match status" value="1"/>
</dbReference>
<dbReference type="Pfam" id="PF00132">
    <property type="entry name" value="Hexapep"/>
    <property type="match status" value="1"/>
</dbReference>
<keyword evidence="3" id="KW-0677">Repeat</keyword>
<gene>
    <name evidence="5" type="ORF">CLV51_101272</name>
</gene>
<dbReference type="SUPFAM" id="SSF51161">
    <property type="entry name" value="Trimeric LpxA-like enzymes"/>
    <property type="match status" value="1"/>
</dbReference>
<dbReference type="AlphaFoldDB" id="A0A2P8HRX4"/>
<dbReference type="OrthoDB" id="9814490at2"/>
<evidence type="ECO:0000256" key="1">
    <source>
        <dbReference type="ARBA" id="ARBA00007274"/>
    </source>
</evidence>
<organism evidence="5 6">
    <name type="scientific">Chitinophaga niastensis</name>
    <dbReference type="NCBI Taxonomy" id="536980"/>
    <lineage>
        <taxon>Bacteria</taxon>
        <taxon>Pseudomonadati</taxon>
        <taxon>Bacteroidota</taxon>
        <taxon>Chitinophagia</taxon>
        <taxon>Chitinophagales</taxon>
        <taxon>Chitinophagaceae</taxon>
        <taxon>Chitinophaga</taxon>
    </lineage>
</organism>
<dbReference type="EMBL" id="PYAW01000001">
    <property type="protein sequence ID" value="PSL48942.1"/>
    <property type="molecule type" value="Genomic_DNA"/>
</dbReference>
<comment type="caution">
    <text evidence="5">The sequence shown here is derived from an EMBL/GenBank/DDBJ whole genome shotgun (WGS) entry which is preliminary data.</text>
</comment>
<dbReference type="InterPro" id="IPR001451">
    <property type="entry name" value="Hexapep"/>
</dbReference>
<evidence type="ECO:0000256" key="2">
    <source>
        <dbReference type="ARBA" id="ARBA00022679"/>
    </source>
</evidence>
<dbReference type="InterPro" id="IPR011004">
    <property type="entry name" value="Trimer_LpxA-like_sf"/>
</dbReference>
<dbReference type="Gene3D" id="2.160.10.10">
    <property type="entry name" value="Hexapeptide repeat proteins"/>
    <property type="match status" value="1"/>
</dbReference>
<evidence type="ECO:0000256" key="4">
    <source>
        <dbReference type="ARBA" id="ARBA00023315"/>
    </source>
</evidence>
<accession>A0A2P8HRX4</accession>
<evidence type="ECO:0000313" key="6">
    <source>
        <dbReference type="Proteomes" id="UP000240971"/>
    </source>
</evidence>
<dbReference type="InterPro" id="IPR018357">
    <property type="entry name" value="Hexapep_transf_CS"/>
</dbReference>
<name>A0A2P8HRX4_CHINA</name>
<evidence type="ECO:0000256" key="3">
    <source>
        <dbReference type="ARBA" id="ARBA00022737"/>
    </source>
</evidence>